<evidence type="ECO:0000256" key="8">
    <source>
        <dbReference type="ARBA" id="ARBA00023077"/>
    </source>
</evidence>
<evidence type="ECO:0000256" key="3">
    <source>
        <dbReference type="ARBA" id="ARBA00022452"/>
    </source>
</evidence>
<evidence type="ECO:0000256" key="1">
    <source>
        <dbReference type="ARBA" id="ARBA00004571"/>
    </source>
</evidence>
<reference evidence="16 17" key="1">
    <citation type="submission" date="2020-11" db="EMBL/GenBank/DDBJ databases">
        <title>genome sequence of strain KACC 18849.</title>
        <authorList>
            <person name="Gao J."/>
            <person name="Zhang X."/>
        </authorList>
    </citation>
    <scope>NUCLEOTIDE SEQUENCE [LARGE SCALE GENOMIC DNA]</scope>
    <source>
        <strain evidence="16 17">KACC 18849</strain>
    </source>
</reference>
<evidence type="ECO:0000313" key="17">
    <source>
        <dbReference type="Proteomes" id="UP000639859"/>
    </source>
</evidence>
<dbReference type="SUPFAM" id="SSF56935">
    <property type="entry name" value="Porins"/>
    <property type="match status" value="1"/>
</dbReference>
<feature type="chain" id="PRO_5045050698" evidence="13">
    <location>
        <begin position="29"/>
        <end position="762"/>
    </location>
</feature>
<dbReference type="EMBL" id="JADWOX010000011">
    <property type="protein sequence ID" value="MBI1685146.1"/>
    <property type="molecule type" value="Genomic_DNA"/>
</dbReference>
<evidence type="ECO:0000256" key="9">
    <source>
        <dbReference type="ARBA" id="ARBA00023136"/>
    </source>
</evidence>
<dbReference type="Proteomes" id="UP000639859">
    <property type="component" value="Unassembled WGS sequence"/>
</dbReference>
<proteinExistence type="inferred from homology"/>
<dbReference type="Gene3D" id="2.40.170.20">
    <property type="entry name" value="TonB-dependent receptor, beta-barrel domain"/>
    <property type="match status" value="1"/>
</dbReference>
<keyword evidence="13" id="KW-0732">Signal</keyword>
<feature type="domain" description="TonB-dependent receptor-like beta-barrel" evidence="14">
    <location>
        <begin position="279"/>
        <end position="725"/>
    </location>
</feature>
<keyword evidence="8 12" id="KW-0798">TonB box</keyword>
<dbReference type="PANTHER" id="PTHR32552">
    <property type="entry name" value="FERRICHROME IRON RECEPTOR-RELATED"/>
    <property type="match status" value="1"/>
</dbReference>
<name>A0ABS0T0A8_9CAUL</name>
<gene>
    <name evidence="16" type="ORF">I4Q42_15855</name>
</gene>
<dbReference type="PROSITE" id="PS52016">
    <property type="entry name" value="TONB_DEPENDENT_REC_3"/>
    <property type="match status" value="1"/>
</dbReference>
<dbReference type="CDD" id="cd01347">
    <property type="entry name" value="ligand_gated_channel"/>
    <property type="match status" value="1"/>
</dbReference>
<dbReference type="RefSeq" id="WP_198577057.1">
    <property type="nucleotide sequence ID" value="NZ_JADWOX010000011.1"/>
</dbReference>
<keyword evidence="7" id="KW-0406">Ion transport</keyword>
<feature type="domain" description="TonB-dependent receptor plug" evidence="15">
    <location>
        <begin position="59"/>
        <end position="167"/>
    </location>
</feature>
<organism evidence="16 17">
    <name type="scientific">Caulobacter hibisci</name>
    <dbReference type="NCBI Taxonomy" id="2035993"/>
    <lineage>
        <taxon>Bacteria</taxon>
        <taxon>Pseudomonadati</taxon>
        <taxon>Pseudomonadota</taxon>
        <taxon>Alphaproteobacteria</taxon>
        <taxon>Caulobacterales</taxon>
        <taxon>Caulobacteraceae</taxon>
        <taxon>Caulobacter</taxon>
    </lineage>
</organism>
<comment type="caution">
    <text evidence="16">The sequence shown here is derived from an EMBL/GenBank/DDBJ whole genome shotgun (WGS) entry which is preliminary data.</text>
</comment>
<keyword evidence="3 11" id="KW-1134">Transmembrane beta strand</keyword>
<evidence type="ECO:0000256" key="13">
    <source>
        <dbReference type="SAM" id="SignalP"/>
    </source>
</evidence>
<dbReference type="InterPro" id="IPR012910">
    <property type="entry name" value="Plug_dom"/>
</dbReference>
<dbReference type="InterPro" id="IPR000531">
    <property type="entry name" value="Beta-barrel_TonB"/>
</dbReference>
<comment type="subcellular location">
    <subcellularLocation>
        <location evidence="1 11">Cell outer membrane</location>
        <topology evidence="1 11">Multi-pass membrane protein</topology>
    </subcellularLocation>
</comment>
<evidence type="ECO:0000313" key="16">
    <source>
        <dbReference type="EMBL" id="MBI1685146.1"/>
    </source>
</evidence>
<dbReference type="InterPro" id="IPR036942">
    <property type="entry name" value="Beta-barrel_TonB_sf"/>
</dbReference>
<evidence type="ECO:0000259" key="14">
    <source>
        <dbReference type="Pfam" id="PF00593"/>
    </source>
</evidence>
<keyword evidence="9 11" id="KW-0472">Membrane</keyword>
<keyword evidence="5 11" id="KW-0812">Transmembrane</keyword>
<evidence type="ECO:0000256" key="2">
    <source>
        <dbReference type="ARBA" id="ARBA00022448"/>
    </source>
</evidence>
<evidence type="ECO:0000256" key="12">
    <source>
        <dbReference type="RuleBase" id="RU003357"/>
    </source>
</evidence>
<evidence type="ECO:0000256" key="10">
    <source>
        <dbReference type="ARBA" id="ARBA00023237"/>
    </source>
</evidence>
<keyword evidence="17" id="KW-1185">Reference proteome</keyword>
<evidence type="ECO:0000256" key="6">
    <source>
        <dbReference type="ARBA" id="ARBA00023004"/>
    </source>
</evidence>
<evidence type="ECO:0000256" key="4">
    <source>
        <dbReference type="ARBA" id="ARBA00022496"/>
    </source>
</evidence>
<dbReference type="InterPro" id="IPR039426">
    <property type="entry name" value="TonB-dep_rcpt-like"/>
</dbReference>
<dbReference type="Pfam" id="PF07715">
    <property type="entry name" value="Plug"/>
    <property type="match status" value="1"/>
</dbReference>
<keyword evidence="2 11" id="KW-0813">Transport</keyword>
<keyword evidence="6" id="KW-0408">Iron</keyword>
<accession>A0ABS0T0A8</accession>
<evidence type="ECO:0000256" key="7">
    <source>
        <dbReference type="ARBA" id="ARBA00023065"/>
    </source>
</evidence>
<feature type="signal peptide" evidence="13">
    <location>
        <begin position="1"/>
        <end position="28"/>
    </location>
</feature>
<keyword evidence="4" id="KW-0410">Iron transport</keyword>
<dbReference type="Pfam" id="PF00593">
    <property type="entry name" value="TonB_dep_Rec_b-barrel"/>
    <property type="match status" value="1"/>
</dbReference>
<evidence type="ECO:0000259" key="15">
    <source>
        <dbReference type="Pfam" id="PF07715"/>
    </source>
</evidence>
<dbReference type="PANTHER" id="PTHR32552:SF81">
    <property type="entry name" value="TONB-DEPENDENT OUTER MEMBRANE RECEPTOR"/>
    <property type="match status" value="1"/>
</dbReference>
<keyword evidence="16" id="KW-0675">Receptor</keyword>
<comment type="similarity">
    <text evidence="11 12">Belongs to the TonB-dependent receptor family.</text>
</comment>
<evidence type="ECO:0000256" key="11">
    <source>
        <dbReference type="PROSITE-ProRule" id="PRU01360"/>
    </source>
</evidence>
<evidence type="ECO:0000256" key="5">
    <source>
        <dbReference type="ARBA" id="ARBA00022692"/>
    </source>
</evidence>
<protein>
    <submittedName>
        <fullName evidence="16">TonB-dependent receptor</fullName>
    </submittedName>
</protein>
<keyword evidence="10 11" id="KW-0998">Cell outer membrane</keyword>
<sequence>MGQTIFSKSSWLAGASILSLATSAQAFAAETASAATPDPEPSNVVTEIVVTGEKREVTLQKAALAISVLSPEKLAAANVQQLSDLNGYVPGLTVAKSGGYVRVVSIRGVGYEASDNLSAVPGTSFHVDGVYVVSPYALTTDFLDIARLEVLRGPQGTVFGQSATGGVLNSITTKPNSDTVSGFGELSLGDYNLVKASGAVNLPISQTLSARISASSYTHDGFATQTGLADYDLDDANHNSARVALRWEPNAQFSAQLSAQIFRADEHGAAQKNLDDPDTDPRRISQDYPNRYELDFFLTYLDLQYDFGDVALKSLTSYQRTRNHNQVDTDRLNYAAYGLYDHMPYWDNSVDAYSQEFNLSSQGERRLDYIVGAYALYQKLGQDILEFVGSDANPTYSLSLPLTFANYPYNLDYALNSRQQRYSYAAFAQGTFHVTEALRATLGLRYNYDRFTSVNETLFNIFSPASHQKTDAKALTGKAELDYDLTPRSMLYASVSRGYKPGGVSNNSAPALVPLTFEPEFVWAYELGAKNRFLDNRLTLNAAAFYYDYKNLQYQEEDPVPYQGGVANIPESHIWGAEAELNWRLSSSLHLAANATTLDGEMVGDYFALDPSRAHDATLAAAALGYGPFDAYTIGLRAQQVRNTNGNKPPKLPKAQGAITLTHTADVGPGQLRSWAEALYRGGFQYRIFNDGARDRVPGYTAVNIGAEYALTDRPVTLRLSVTNLLDKAGVNSRYTNPFGRFTTSQEYIAPRQVIATVRYEF</sequence>